<evidence type="ECO:0000313" key="2">
    <source>
        <dbReference type="Proteomes" id="UP000076874"/>
    </source>
</evidence>
<comment type="caution">
    <text evidence="1">The sequence shown here is derived from an EMBL/GenBank/DDBJ whole genome shotgun (WGS) entry which is preliminary data.</text>
</comment>
<accession>A0A167VPH9</accession>
<dbReference type="EMBL" id="AZHD01000006">
    <property type="protein sequence ID" value="OAA62851.1"/>
    <property type="molecule type" value="Genomic_DNA"/>
</dbReference>
<sequence length="260" mass="28580">MAHPRLPSFPDSHIADDNQAREMKLMLLHHDLEDMQKAQADPSNSNNFDKVIKNVGFLIDFYQKGGDLPRPTGIRWVADGQFVEVDGDWPEPYDAWAQTSDAEGTPAQLAQGAAIFGPGNGPWKHMHLMTANVRIAGHDENVVQICFGNSTGSSIQTLHEQDLVQLPGVPFRSEYVATAAGLAPFRTCGIEMQITRNDPGRSALTRWYKETALVNHDRTARLSGNGMRNHLYFATTPGNAVLYVGDSKDALEQLLPAESG</sequence>
<evidence type="ECO:0000313" key="1">
    <source>
        <dbReference type="EMBL" id="OAA62851.1"/>
    </source>
</evidence>
<proteinExistence type="predicted"/>
<reference evidence="1 2" key="1">
    <citation type="journal article" date="2016" name="Genome Biol. Evol.">
        <title>Divergent and convergent evolution of fungal pathogenicity.</title>
        <authorList>
            <person name="Shang Y."/>
            <person name="Xiao G."/>
            <person name="Zheng P."/>
            <person name="Cen K."/>
            <person name="Zhan S."/>
            <person name="Wang C."/>
        </authorList>
    </citation>
    <scope>NUCLEOTIDE SEQUENCE [LARGE SCALE GENOMIC DNA]</scope>
    <source>
        <strain evidence="1 2">RCEF 264</strain>
    </source>
</reference>
<dbReference type="Proteomes" id="UP000076874">
    <property type="component" value="Unassembled WGS sequence"/>
</dbReference>
<name>A0A167VPH9_9HYPO</name>
<dbReference type="OrthoDB" id="5243439at2759"/>
<dbReference type="AlphaFoldDB" id="A0A167VPH9"/>
<keyword evidence="2" id="KW-1185">Reference proteome</keyword>
<organism evidence="1 2">
    <name type="scientific">Niveomyces insectorum RCEF 264</name>
    <dbReference type="NCBI Taxonomy" id="1081102"/>
    <lineage>
        <taxon>Eukaryota</taxon>
        <taxon>Fungi</taxon>
        <taxon>Dikarya</taxon>
        <taxon>Ascomycota</taxon>
        <taxon>Pezizomycotina</taxon>
        <taxon>Sordariomycetes</taxon>
        <taxon>Hypocreomycetidae</taxon>
        <taxon>Hypocreales</taxon>
        <taxon>Cordycipitaceae</taxon>
        <taxon>Niveomyces</taxon>
    </lineage>
</organism>
<protein>
    <submittedName>
        <fullName evidence="1">Uncharacterized protein</fullName>
    </submittedName>
</protein>
<dbReference type="STRING" id="1081102.A0A167VPH9"/>
<gene>
    <name evidence="1" type="ORF">SPI_04391</name>
</gene>